<gene>
    <name evidence="1" type="ORF">POCULU_LOCUS11343</name>
</gene>
<dbReference type="AlphaFoldDB" id="A0A9N9EMY1"/>
<dbReference type="Proteomes" id="UP000789572">
    <property type="component" value="Unassembled WGS sequence"/>
</dbReference>
<evidence type="ECO:0000313" key="2">
    <source>
        <dbReference type="Proteomes" id="UP000789572"/>
    </source>
</evidence>
<keyword evidence="2" id="KW-1185">Reference proteome</keyword>
<sequence>ILEYDFGEEIASSVNQKAYQEVQRQTPETAMTIVTTPTESLHIPSGLEKMNNPTTIALSMEEIDQIVNTIECNGRIIKYVVEQGEPWFCLGTEEENDWSEHLWRTGVLQIPGLTTQTTPTMMMMMTGVKSGPHFQMCYPILRLQRLPHQSTKPHSPSNRKRMPTE</sequence>
<protein>
    <submittedName>
        <fullName evidence="1">1383_t:CDS:1</fullName>
    </submittedName>
</protein>
<reference evidence="1" key="1">
    <citation type="submission" date="2021-06" db="EMBL/GenBank/DDBJ databases">
        <authorList>
            <person name="Kallberg Y."/>
            <person name="Tangrot J."/>
            <person name="Rosling A."/>
        </authorList>
    </citation>
    <scope>NUCLEOTIDE SEQUENCE</scope>
    <source>
        <strain evidence="1">IA702</strain>
    </source>
</reference>
<evidence type="ECO:0000313" key="1">
    <source>
        <dbReference type="EMBL" id="CAG8678146.1"/>
    </source>
</evidence>
<accession>A0A9N9EMY1</accession>
<proteinExistence type="predicted"/>
<comment type="caution">
    <text evidence="1">The sequence shown here is derived from an EMBL/GenBank/DDBJ whole genome shotgun (WGS) entry which is preliminary data.</text>
</comment>
<name>A0A9N9EMY1_9GLOM</name>
<dbReference type="EMBL" id="CAJVPJ010007885">
    <property type="protein sequence ID" value="CAG8678146.1"/>
    <property type="molecule type" value="Genomic_DNA"/>
</dbReference>
<feature type="non-terminal residue" evidence="1">
    <location>
        <position position="1"/>
    </location>
</feature>
<organism evidence="1 2">
    <name type="scientific">Paraglomus occultum</name>
    <dbReference type="NCBI Taxonomy" id="144539"/>
    <lineage>
        <taxon>Eukaryota</taxon>
        <taxon>Fungi</taxon>
        <taxon>Fungi incertae sedis</taxon>
        <taxon>Mucoromycota</taxon>
        <taxon>Glomeromycotina</taxon>
        <taxon>Glomeromycetes</taxon>
        <taxon>Paraglomerales</taxon>
        <taxon>Paraglomeraceae</taxon>
        <taxon>Paraglomus</taxon>
    </lineage>
</organism>